<feature type="domain" description="Putative glycogen debranching enzyme N-terminal" evidence="2">
    <location>
        <begin position="34"/>
        <end position="209"/>
    </location>
</feature>
<dbReference type="InterPro" id="IPR054491">
    <property type="entry name" value="MGH1-like_GH"/>
</dbReference>
<dbReference type="Gene3D" id="1.50.10.10">
    <property type="match status" value="1"/>
</dbReference>
<accession>A0ABS4YKE9</accession>
<dbReference type="EMBL" id="JAGIOC010000001">
    <property type="protein sequence ID" value="MBP2409271.1"/>
    <property type="molecule type" value="Genomic_DNA"/>
</dbReference>
<keyword evidence="5" id="KW-1185">Reference proteome</keyword>
<feature type="region of interest" description="Disordered" evidence="1">
    <location>
        <begin position="492"/>
        <end position="517"/>
    </location>
</feature>
<dbReference type="Pfam" id="PF22422">
    <property type="entry name" value="MGH1-like_GH"/>
    <property type="match status" value="1"/>
</dbReference>
<reference evidence="4 5" key="1">
    <citation type="submission" date="2021-03" db="EMBL/GenBank/DDBJ databases">
        <title>Sequencing the genomes of 1000 actinobacteria strains.</title>
        <authorList>
            <person name="Klenk H.-P."/>
        </authorList>
    </citation>
    <scope>NUCLEOTIDE SEQUENCE [LARGE SCALE GENOMIC DNA]</scope>
    <source>
        <strain evidence="4 5">DSM 14564</strain>
    </source>
</reference>
<evidence type="ECO:0000259" key="3">
    <source>
        <dbReference type="Pfam" id="PF22422"/>
    </source>
</evidence>
<proteinExistence type="predicted"/>
<dbReference type="Proteomes" id="UP000698222">
    <property type="component" value="Unassembled WGS sequence"/>
</dbReference>
<evidence type="ECO:0000313" key="4">
    <source>
        <dbReference type="EMBL" id="MBP2409271.1"/>
    </source>
</evidence>
<dbReference type="Pfam" id="PF14742">
    <property type="entry name" value="GDE_N_bis"/>
    <property type="match status" value="1"/>
</dbReference>
<organism evidence="4 5">
    <name type="scientific">Brachybacterium fresconis</name>
    <dbReference type="NCBI Taxonomy" id="173363"/>
    <lineage>
        <taxon>Bacteria</taxon>
        <taxon>Bacillati</taxon>
        <taxon>Actinomycetota</taxon>
        <taxon>Actinomycetes</taxon>
        <taxon>Micrococcales</taxon>
        <taxon>Dermabacteraceae</taxon>
        <taxon>Brachybacterium</taxon>
    </lineage>
</organism>
<evidence type="ECO:0000256" key="1">
    <source>
        <dbReference type="SAM" id="MobiDB-lite"/>
    </source>
</evidence>
<evidence type="ECO:0000259" key="2">
    <source>
        <dbReference type="Pfam" id="PF14742"/>
    </source>
</evidence>
<dbReference type="InterPro" id="IPR012341">
    <property type="entry name" value="6hp_glycosidase-like_sf"/>
</dbReference>
<sequence length="703" mass="73892">MHTSPDTPGPPLLSPARPVELHQPFLHDLVGVFHAPVQAWSRPTGSIEGAGAQGIYIGDTRVVSDLRCAGERVALTPLGTEVRSARELTVRDVVSTPGDVTDPLLILERTRTADASGIGERVRLLSHDHRPHRLVLRLGLITDAASMSAVKDPGLLAEIGDIRPSARADGAVARWDVGDAGGSARLDVGDGGTELVADGAIVTWTVVLETPPARGALEHEAEGDRAVMAEASWHLALHDPTVPFAAASAPWPAAAVTAEPASADPEVRAADLLLRRSLADLDALRLQIPGSPAQTFFAAGAPWFFTLFGRDALIAASLVLPLDRSIAEGTLRTLADRQGTAADVATAEQPGKILHEVRAQGMEMGSTVLPPVYYGTIDATPLWIELLHEADAAGLPAEVLTELHPALEQAALWLLEHADADGDGLLEYLDEAGTGLANQGWKDSGDSIRCADGSLAGGAIALAEVQGYAYAAAGHAADLLERLGTAAEAEAVHADPPAPGPGPSPTSSSAPAPAPAPAEFPARLRAWAHRLRERFQETFWCEDDFGPYVALALDGDKRPVDSVASNMGHLLGTGLLDPAQERIVVDRLLHPSLLSGYGIRTLSTTNGAYGPLRYHGGSVWTHDTAYILRGMLRGGFTAEARVVARALLQAANGFDQRLPELFSGQSSEEVSPPVPYPASCRPQAWAAAGAVPVAQALGVLRRR</sequence>
<dbReference type="RefSeq" id="WP_209890951.1">
    <property type="nucleotide sequence ID" value="NZ_BAAAJV010000018.1"/>
</dbReference>
<comment type="caution">
    <text evidence="4">The sequence shown here is derived from an EMBL/GenBank/DDBJ whole genome shotgun (WGS) entry which is preliminary data.</text>
</comment>
<gene>
    <name evidence="4" type="ORF">JOF44_002174</name>
</gene>
<evidence type="ECO:0000313" key="5">
    <source>
        <dbReference type="Proteomes" id="UP000698222"/>
    </source>
</evidence>
<protein>
    <submittedName>
        <fullName evidence="4">Glycogen debranching enzyme</fullName>
    </submittedName>
</protein>
<dbReference type="SUPFAM" id="SSF48208">
    <property type="entry name" value="Six-hairpin glycosidases"/>
    <property type="match status" value="1"/>
</dbReference>
<feature type="domain" description="Mannosylglycerate hydrolase MGH1-like glycoside hydrolase" evidence="3">
    <location>
        <begin position="522"/>
        <end position="651"/>
    </location>
</feature>
<name>A0ABS4YKE9_9MICO</name>
<dbReference type="InterPro" id="IPR032856">
    <property type="entry name" value="GDE_N_bis"/>
</dbReference>
<dbReference type="InterPro" id="IPR008928">
    <property type="entry name" value="6-hairpin_glycosidase_sf"/>
</dbReference>